<sequence>MDSGIEATALSEEALARELRHLHETRHETFLHGAADALNEHNERTRELEQEYLRRHPEREVDPRRTRAGARGADHHA</sequence>
<proteinExistence type="predicted"/>
<organism evidence="2 3">
    <name type="scientific">Halosaccharopolyspora lacisalsi</name>
    <dbReference type="NCBI Taxonomy" id="1000566"/>
    <lineage>
        <taxon>Bacteria</taxon>
        <taxon>Bacillati</taxon>
        <taxon>Actinomycetota</taxon>
        <taxon>Actinomycetes</taxon>
        <taxon>Pseudonocardiales</taxon>
        <taxon>Pseudonocardiaceae</taxon>
        <taxon>Halosaccharopolyspora</taxon>
    </lineage>
</organism>
<gene>
    <name evidence="2" type="ORF">FHX42_000376</name>
</gene>
<protein>
    <submittedName>
        <fullName evidence="2">Uncharacterized protein</fullName>
    </submittedName>
</protein>
<evidence type="ECO:0000313" key="3">
    <source>
        <dbReference type="Proteomes" id="UP000569329"/>
    </source>
</evidence>
<feature type="compositionally biased region" description="Basic and acidic residues" evidence="1">
    <location>
        <begin position="51"/>
        <end position="65"/>
    </location>
</feature>
<name>A0A839DUH4_9PSEU</name>
<dbReference type="EMBL" id="JACGWZ010000001">
    <property type="protein sequence ID" value="MBA8823047.1"/>
    <property type="molecule type" value="Genomic_DNA"/>
</dbReference>
<evidence type="ECO:0000313" key="2">
    <source>
        <dbReference type="EMBL" id="MBA8823047.1"/>
    </source>
</evidence>
<comment type="caution">
    <text evidence="2">The sequence shown here is derived from an EMBL/GenBank/DDBJ whole genome shotgun (WGS) entry which is preliminary data.</text>
</comment>
<dbReference type="Pfam" id="PF19655">
    <property type="entry name" value="DUF6158"/>
    <property type="match status" value="1"/>
</dbReference>
<keyword evidence="3" id="KW-1185">Reference proteome</keyword>
<dbReference type="Proteomes" id="UP000569329">
    <property type="component" value="Unassembled WGS sequence"/>
</dbReference>
<dbReference type="InterPro" id="IPR046156">
    <property type="entry name" value="DUF6158"/>
</dbReference>
<accession>A0A839DUH4</accession>
<dbReference type="RefSeq" id="WP_182542436.1">
    <property type="nucleotide sequence ID" value="NZ_JACGWZ010000001.1"/>
</dbReference>
<evidence type="ECO:0000256" key="1">
    <source>
        <dbReference type="SAM" id="MobiDB-lite"/>
    </source>
</evidence>
<reference evidence="2 3" key="1">
    <citation type="submission" date="2020-07" db="EMBL/GenBank/DDBJ databases">
        <title>Sequencing the genomes of 1000 actinobacteria strains.</title>
        <authorList>
            <person name="Klenk H.-P."/>
        </authorList>
    </citation>
    <scope>NUCLEOTIDE SEQUENCE [LARGE SCALE GENOMIC DNA]</scope>
    <source>
        <strain evidence="2 3">DSM 45975</strain>
    </source>
</reference>
<feature type="region of interest" description="Disordered" evidence="1">
    <location>
        <begin position="51"/>
        <end position="77"/>
    </location>
</feature>
<dbReference type="AlphaFoldDB" id="A0A839DUH4"/>